<feature type="region of interest" description="Disordered" evidence="1">
    <location>
        <begin position="96"/>
        <end position="129"/>
    </location>
</feature>
<feature type="compositionally biased region" description="Acidic residues" evidence="1">
    <location>
        <begin position="112"/>
        <end position="123"/>
    </location>
</feature>
<keyword evidence="3" id="KW-1185">Reference proteome</keyword>
<comment type="caution">
    <text evidence="2">The sequence shown here is derived from an EMBL/GenBank/DDBJ whole genome shotgun (WGS) entry which is preliminary data.</text>
</comment>
<evidence type="ECO:0000256" key="1">
    <source>
        <dbReference type="SAM" id="MobiDB-lite"/>
    </source>
</evidence>
<feature type="region of interest" description="Disordered" evidence="1">
    <location>
        <begin position="1"/>
        <end position="78"/>
    </location>
</feature>
<evidence type="ECO:0000313" key="3">
    <source>
        <dbReference type="Proteomes" id="UP001295740"/>
    </source>
</evidence>
<reference evidence="2" key="1">
    <citation type="submission" date="2023-10" db="EMBL/GenBank/DDBJ databases">
        <authorList>
            <person name="Hackl T."/>
        </authorList>
    </citation>
    <scope>NUCLEOTIDE SEQUENCE</scope>
</reference>
<dbReference type="EMBL" id="CAUWAG010000010">
    <property type="protein sequence ID" value="CAJ2508007.1"/>
    <property type="molecule type" value="Genomic_DNA"/>
</dbReference>
<organism evidence="2 3">
    <name type="scientific">Anthostomella pinea</name>
    <dbReference type="NCBI Taxonomy" id="933095"/>
    <lineage>
        <taxon>Eukaryota</taxon>
        <taxon>Fungi</taxon>
        <taxon>Dikarya</taxon>
        <taxon>Ascomycota</taxon>
        <taxon>Pezizomycotina</taxon>
        <taxon>Sordariomycetes</taxon>
        <taxon>Xylariomycetidae</taxon>
        <taxon>Xylariales</taxon>
        <taxon>Xylariaceae</taxon>
        <taxon>Anthostomella</taxon>
    </lineage>
</organism>
<sequence length="184" mass="19758">MAHLPPPNHRPGTTNSSRGAAAPGTTAAAATARGGNTNNNNNTAAGGGGDGGVRRNLFQSHLKRRPTPTTSSSNSAETLRLDVDVLSDTSEIVIRDNNGDFDVGDPPMPPLDDPDEVALDDAQENERERQKLAEAVRHHQINHTRTPAQPEEVLEVLRASMRAKVAALGEDNWMYEPEEQSLAQ</sequence>
<name>A0AAI8VNV4_9PEZI</name>
<protein>
    <submittedName>
        <fullName evidence="2">Uu.00g091930.m01.CDS01</fullName>
    </submittedName>
</protein>
<proteinExistence type="predicted"/>
<gene>
    <name evidence="2" type="ORF">KHLLAP_LOCUS8475</name>
</gene>
<dbReference type="Proteomes" id="UP001295740">
    <property type="component" value="Unassembled WGS sequence"/>
</dbReference>
<accession>A0AAI8VNV4</accession>
<dbReference type="AlphaFoldDB" id="A0AAI8VNV4"/>
<feature type="compositionally biased region" description="Low complexity" evidence="1">
    <location>
        <begin position="19"/>
        <end position="44"/>
    </location>
</feature>
<evidence type="ECO:0000313" key="2">
    <source>
        <dbReference type="EMBL" id="CAJ2508007.1"/>
    </source>
</evidence>